<name>A0ABN3WGY0_STRTU</name>
<feature type="compositionally biased region" description="Basic and acidic residues" evidence="1">
    <location>
        <begin position="416"/>
        <end position="425"/>
    </location>
</feature>
<evidence type="ECO:0000313" key="4">
    <source>
        <dbReference type="Proteomes" id="UP001501102"/>
    </source>
</evidence>
<accession>A0ABN3WGY0</accession>
<feature type="region of interest" description="Disordered" evidence="1">
    <location>
        <begin position="262"/>
        <end position="492"/>
    </location>
</feature>
<feature type="compositionally biased region" description="Polar residues" evidence="1">
    <location>
        <begin position="482"/>
        <end position="492"/>
    </location>
</feature>
<sequence length="492" mass="50486">METDSGNRGVPMRSKPVPPEAARRRRNTVVWLTVPVLAAATGLTACTSSDSSGKGDENNGNRVVTLEGVGEPGDAPFLKAPDADVRGVSSAGGGGRTDATAAGAFGGTRQVTRCDKVQLLKELASDAEKAAAWAKARGISPQDIQGHVTGLTAVVLLHDTLVTNHNYVGGGRTRAYSSVLQAGMAVLVDAYGKPAVKCNCGNPLRQPDSEVNAEQVRYTGTRWEGFAAAVVTVVQPRPESQGPMKHIPLADVEDRGKAFEREVGDDGKRDSKPVPMPTPTAKPPTAGGTSPGGSAPGTTPPGSSSPGTPGTGTPGTGTPGTPTTPPRPTPTGPAPTDPTPTVPSSKSPSSKSPSSKAPSSGGGSPTVHSPRPTPSGAWPPSPTTGRHTPSGRTPTDNAPTAPLVPSHSPSSGGRSVRPETTRPDTTDPAPTRAPTHAPRPATTAPHVPTYQTPRTPSQQQPPHTPSEERQTHSERGERTGEHPSNPQRHQGT</sequence>
<reference evidence="3 4" key="1">
    <citation type="journal article" date="2019" name="Int. J. Syst. Evol. Microbiol.">
        <title>The Global Catalogue of Microorganisms (GCM) 10K type strain sequencing project: providing services to taxonomists for standard genome sequencing and annotation.</title>
        <authorList>
            <consortium name="The Broad Institute Genomics Platform"/>
            <consortium name="The Broad Institute Genome Sequencing Center for Infectious Disease"/>
            <person name="Wu L."/>
            <person name="Ma J."/>
        </authorList>
    </citation>
    <scope>NUCLEOTIDE SEQUENCE [LARGE SCALE GENOMIC DNA]</scope>
    <source>
        <strain evidence="3 4">JCM 4087</strain>
    </source>
</reference>
<dbReference type="Pfam" id="PF20568">
    <property type="entry name" value="DUF6777"/>
    <property type="match status" value="1"/>
</dbReference>
<evidence type="ECO:0000313" key="3">
    <source>
        <dbReference type="EMBL" id="GAA2914286.1"/>
    </source>
</evidence>
<dbReference type="EMBL" id="BAAAXZ010000029">
    <property type="protein sequence ID" value="GAA2914286.1"/>
    <property type="molecule type" value="Genomic_DNA"/>
</dbReference>
<feature type="compositionally biased region" description="Low complexity" evidence="1">
    <location>
        <begin position="342"/>
        <end position="359"/>
    </location>
</feature>
<evidence type="ECO:0000259" key="2">
    <source>
        <dbReference type="Pfam" id="PF20568"/>
    </source>
</evidence>
<gene>
    <name evidence="3" type="ORF">GCM10020221_07470</name>
</gene>
<feature type="domain" description="DUF6777" evidence="2">
    <location>
        <begin position="98"/>
        <end position="264"/>
    </location>
</feature>
<organism evidence="3 4">
    <name type="scientific">Streptomyces thioluteus</name>
    <dbReference type="NCBI Taxonomy" id="66431"/>
    <lineage>
        <taxon>Bacteria</taxon>
        <taxon>Bacillati</taxon>
        <taxon>Actinomycetota</taxon>
        <taxon>Actinomycetes</taxon>
        <taxon>Kitasatosporales</taxon>
        <taxon>Streptomycetaceae</taxon>
        <taxon>Streptomyces</taxon>
    </lineage>
</organism>
<protein>
    <recommendedName>
        <fullName evidence="2">DUF6777 domain-containing protein</fullName>
    </recommendedName>
</protein>
<dbReference type="InterPro" id="IPR046704">
    <property type="entry name" value="DUF6777"/>
</dbReference>
<feature type="compositionally biased region" description="Basic and acidic residues" evidence="1">
    <location>
        <begin position="465"/>
        <end position="481"/>
    </location>
</feature>
<keyword evidence="4" id="KW-1185">Reference proteome</keyword>
<feature type="region of interest" description="Disordered" evidence="1">
    <location>
        <begin position="45"/>
        <end position="95"/>
    </location>
</feature>
<feature type="compositionally biased region" description="Pro residues" evidence="1">
    <location>
        <begin position="322"/>
        <end position="341"/>
    </location>
</feature>
<feature type="compositionally biased region" description="Gly residues" evidence="1">
    <location>
        <begin position="309"/>
        <end position="318"/>
    </location>
</feature>
<feature type="compositionally biased region" description="Basic and acidic residues" evidence="1">
    <location>
        <begin position="262"/>
        <end position="272"/>
    </location>
</feature>
<feature type="compositionally biased region" description="Low complexity" evidence="1">
    <location>
        <begin position="296"/>
        <end position="308"/>
    </location>
</feature>
<comment type="caution">
    <text evidence="3">The sequence shown here is derived from an EMBL/GenBank/DDBJ whole genome shotgun (WGS) entry which is preliminary data.</text>
</comment>
<proteinExistence type="predicted"/>
<feature type="compositionally biased region" description="Pro residues" evidence="1">
    <location>
        <begin position="371"/>
        <end position="382"/>
    </location>
</feature>
<dbReference type="Proteomes" id="UP001501102">
    <property type="component" value="Unassembled WGS sequence"/>
</dbReference>
<feature type="compositionally biased region" description="Polar residues" evidence="1">
    <location>
        <begin position="383"/>
        <end position="398"/>
    </location>
</feature>
<feature type="region of interest" description="Disordered" evidence="1">
    <location>
        <begin position="1"/>
        <end position="24"/>
    </location>
</feature>
<feature type="compositionally biased region" description="Low complexity" evidence="1">
    <location>
        <begin position="426"/>
        <end position="461"/>
    </location>
</feature>
<evidence type="ECO:0000256" key="1">
    <source>
        <dbReference type="SAM" id="MobiDB-lite"/>
    </source>
</evidence>